<dbReference type="RefSeq" id="WP_250604020.1">
    <property type="nucleotide sequence ID" value="NZ_JAMOKX010000003.1"/>
</dbReference>
<dbReference type="EMBL" id="JAMOKX010000003">
    <property type="protein sequence ID" value="MCL9819352.1"/>
    <property type="molecule type" value="Genomic_DNA"/>
</dbReference>
<evidence type="ECO:0000256" key="1">
    <source>
        <dbReference type="SAM" id="SignalP"/>
    </source>
</evidence>
<feature type="chain" id="PRO_5045212862" evidence="1">
    <location>
        <begin position="22"/>
        <end position="121"/>
    </location>
</feature>
<protein>
    <submittedName>
        <fullName evidence="2">YcfL family protein</fullName>
    </submittedName>
</protein>
<dbReference type="Pfam" id="PF07233">
    <property type="entry name" value="DUF1425"/>
    <property type="match status" value="1"/>
</dbReference>
<organism evidence="2 3">
    <name type="scientific">Helicobacter colisuis</name>
    <dbReference type="NCBI Taxonomy" id="2949739"/>
    <lineage>
        <taxon>Bacteria</taxon>
        <taxon>Pseudomonadati</taxon>
        <taxon>Campylobacterota</taxon>
        <taxon>Epsilonproteobacteria</taxon>
        <taxon>Campylobacterales</taxon>
        <taxon>Helicobacteraceae</taxon>
        <taxon>Helicobacter</taxon>
    </lineage>
</organism>
<keyword evidence="3" id="KW-1185">Reference proteome</keyword>
<dbReference type="CDD" id="cd09030">
    <property type="entry name" value="DUF1425"/>
    <property type="match status" value="1"/>
</dbReference>
<proteinExistence type="predicted"/>
<keyword evidence="1" id="KW-0732">Signal</keyword>
<name>A0ABT0TTU6_9HELI</name>
<accession>A0ABT0TTU6</accession>
<dbReference type="Proteomes" id="UP001057522">
    <property type="component" value="Unassembled WGS sequence"/>
</dbReference>
<dbReference type="InterPro" id="IPR038483">
    <property type="entry name" value="YcfL-like_sf"/>
</dbReference>
<gene>
    <name evidence="2" type="ORF">NCR95_04085</name>
</gene>
<dbReference type="Gene3D" id="2.60.40.3230">
    <property type="match status" value="1"/>
</dbReference>
<evidence type="ECO:0000313" key="3">
    <source>
        <dbReference type="Proteomes" id="UP001057522"/>
    </source>
</evidence>
<comment type="caution">
    <text evidence="2">The sequence shown here is derived from an EMBL/GenBank/DDBJ whole genome shotgun (WGS) entry which is preliminary data.</text>
</comment>
<reference evidence="2" key="1">
    <citation type="submission" date="2022-06" db="EMBL/GenBank/DDBJ databases">
        <title>Helicobacter colisuis sp. nov.</title>
        <authorList>
            <person name="Papic B."/>
            <person name="Gruntar I."/>
        </authorList>
    </citation>
    <scope>NUCLEOTIDE SEQUENCE</scope>
    <source>
        <strain evidence="2">11154-15</strain>
    </source>
</reference>
<evidence type="ECO:0000313" key="2">
    <source>
        <dbReference type="EMBL" id="MCL9819352.1"/>
    </source>
</evidence>
<dbReference type="InterPro" id="IPR010824">
    <property type="entry name" value="DUF1425"/>
</dbReference>
<dbReference type="PROSITE" id="PS51257">
    <property type="entry name" value="PROKAR_LIPOPROTEIN"/>
    <property type="match status" value="1"/>
</dbReference>
<feature type="signal peptide" evidence="1">
    <location>
        <begin position="1"/>
        <end position="21"/>
    </location>
</feature>
<sequence>MKQWLLICAVILLSACSTTYQKDSSLPNITLDSSLSKDIIQERRKRINDNGYLEFEIIFYSDSVKNIVYKVEWLDKDGFVLRDVLSEDYQALRIPARQKVVLRKLAADARAQDFRIEIRKN</sequence>